<keyword evidence="3" id="KW-1185">Reference proteome</keyword>
<proteinExistence type="predicted"/>
<evidence type="ECO:0000313" key="3">
    <source>
        <dbReference type="Proteomes" id="UP000323300"/>
    </source>
</evidence>
<feature type="signal peptide" evidence="1">
    <location>
        <begin position="1"/>
        <end position="23"/>
    </location>
</feature>
<name>A0A1I4E9Y8_9HYPH</name>
<dbReference type="Proteomes" id="UP000323300">
    <property type="component" value="Unassembled WGS sequence"/>
</dbReference>
<evidence type="ECO:0000313" key="2">
    <source>
        <dbReference type="EMBL" id="SFL01730.1"/>
    </source>
</evidence>
<reference evidence="2 3" key="1">
    <citation type="submission" date="2016-10" db="EMBL/GenBank/DDBJ databases">
        <authorList>
            <person name="Varghese N."/>
            <person name="Submissions S."/>
        </authorList>
    </citation>
    <scope>NUCLEOTIDE SEQUENCE [LARGE SCALE GENOMIC DNA]</scope>
    <source>
        <strain evidence="2 3">DSM 21822</strain>
    </source>
</reference>
<dbReference type="OrthoDB" id="8096244at2"/>
<dbReference type="EMBL" id="FOSL01000023">
    <property type="protein sequence ID" value="SFL01730.1"/>
    <property type="molecule type" value="Genomic_DNA"/>
</dbReference>
<keyword evidence="1" id="KW-0732">Signal</keyword>
<accession>A0A1I4E9Y8</accession>
<gene>
    <name evidence="2" type="ORF">SAMN04488498_12375</name>
</gene>
<evidence type="ECO:0000256" key="1">
    <source>
        <dbReference type="SAM" id="SignalP"/>
    </source>
</evidence>
<organism evidence="2 3">
    <name type="scientific">Neomesorhizobium albiziae</name>
    <dbReference type="NCBI Taxonomy" id="335020"/>
    <lineage>
        <taxon>Bacteria</taxon>
        <taxon>Pseudomonadati</taxon>
        <taxon>Pseudomonadota</taxon>
        <taxon>Alphaproteobacteria</taxon>
        <taxon>Hyphomicrobiales</taxon>
        <taxon>Phyllobacteriaceae</taxon>
        <taxon>Neomesorhizobium</taxon>
    </lineage>
</organism>
<dbReference type="AlphaFoldDB" id="A0A1I4E9Y8"/>
<feature type="chain" id="PRO_5009302706" evidence="1">
    <location>
        <begin position="24"/>
        <end position="103"/>
    </location>
</feature>
<protein>
    <submittedName>
        <fullName evidence="2">Uncharacterized protein</fullName>
    </submittedName>
</protein>
<sequence length="103" mass="10876">MLRATIAALPVSLALSSATAALADASGVYALYRPGIGNPDPATVGGDITKKVFVAAFDEPDAAEYNRENCQRSAALFTEYSKAFPAKLVYFCLPGREPGLTDF</sequence>
<dbReference type="RefSeq" id="WP_149763054.1">
    <property type="nucleotide sequence ID" value="NZ_BSPE01000066.1"/>
</dbReference>